<keyword evidence="3" id="KW-1185">Reference proteome</keyword>
<organism evidence="2 3">
    <name type="scientific">Actinomyces respiraculi</name>
    <dbReference type="NCBI Taxonomy" id="2744574"/>
    <lineage>
        <taxon>Bacteria</taxon>
        <taxon>Bacillati</taxon>
        <taxon>Actinomycetota</taxon>
        <taxon>Actinomycetes</taxon>
        <taxon>Actinomycetales</taxon>
        <taxon>Actinomycetaceae</taxon>
        <taxon>Actinomyces</taxon>
    </lineage>
</organism>
<dbReference type="KEGG" id="arep:ID810_06715"/>
<dbReference type="GO" id="GO:0000502">
    <property type="term" value="C:proteasome complex"/>
    <property type="evidence" value="ECO:0007669"/>
    <property type="project" value="UniProtKB-KW"/>
</dbReference>
<evidence type="ECO:0000313" key="3">
    <source>
        <dbReference type="Proteomes" id="UP000594637"/>
    </source>
</evidence>
<gene>
    <name evidence="2" type="ORF">ID810_06715</name>
</gene>
<evidence type="ECO:0000313" key="2">
    <source>
        <dbReference type="EMBL" id="QPL04507.1"/>
    </source>
</evidence>
<dbReference type="RefSeq" id="WP_166854900.1">
    <property type="nucleotide sequence ID" value="NZ_CP063989.1"/>
</dbReference>
<feature type="region of interest" description="Disordered" evidence="1">
    <location>
        <begin position="559"/>
        <end position="584"/>
    </location>
</feature>
<dbReference type="Pfam" id="PF03136">
    <property type="entry name" value="Pup_ligase"/>
    <property type="match status" value="1"/>
</dbReference>
<protein>
    <submittedName>
        <fullName evidence="2">Proteasome accessory factor PafA2 family protein</fullName>
    </submittedName>
</protein>
<evidence type="ECO:0000256" key="1">
    <source>
        <dbReference type="SAM" id="MobiDB-lite"/>
    </source>
</evidence>
<dbReference type="InterPro" id="IPR004347">
    <property type="entry name" value="Pup_ligase/deamidase"/>
</dbReference>
<dbReference type="PANTHER" id="PTHR42307">
    <property type="entry name" value="PUP DEAMIDASE/DEPUPYLASE"/>
    <property type="match status" value="1"/>
</dbReference>
<reference evidence="2 3" key="1">
    <citation type="submission" date="2020-11" db="EMBL/GenBank/DDBJ databases">
        <title>Actinomyces sp. ZJ750.</title>
        <authorList>
            <person name="Zhou J."/>
        </authorList>
    </citation>
    <scope>NUCLEOTIDE SEQUENCE [LARGE SCALE GENOMIC DNA]</scope>
    <source>
        <strain evidence="2 3">ZJ750</strain>
    </source>
</reference>
<dbReference type="EMBL" id="CP063989">
    <property type="protein sequence ID" value="QPL04507.1"/>
    <property type="molecule type" value="Genomic_DNA"/>
</dbReference>
<accession>A0A7T0LIW0</accession>
<feature type="compositionally biased region" description="Low complexity" evidence="1">
    <location>
        <begin position="567"/>
        <end position="584"/>
    </location>
</feature>
<proteinExistence type="predicted"/>
<dbReference type="GO" id="GO:0016811">
    <property type="term" value="F:hydrolase activity, acting on carbon-nitrogen (but not peptide) bonds, in linear amides"/>
    <property type="evidence" value="ECO:0007669"/>
    <property type="project" value="TreeGrafter"/>
</dbReference>
<keyword evidence="2" id="KW-0647">Proteasome</keyword>
<dbReference type="GO" id="GO:0008233">
    <property type="term" value="F:peptidase activity"/>
    <property type="evidence" value="ECO:0007669"/>
    <property type="project" value="TreeGrafter"/>
</dbReference>
<sequence>MTEPVHRPVGLETEYGVLQPGNPYANAVAMSTRVVAAYAARSRPGLTSADGAPVAPVRWDYEGEDPLADLRGGHLTRAGAHPSMLTDDPTRPAPSGDAAEDLDLPPAPWGARPRPGEAEAALPRATTAVLANGARLYVDHAHPEYASPEVLSPLDALTWDRAGEVIARRAMTALAQDEGTADEEVVLYKNNVDGKGAAYGSHESYLVRRDLPVDLLVAALIPFLVTRPVIAGAGRVGIGQRSERAGFQISQRADYVQTDIGLQTTFNRPIVNTRDEPHADATRWRRLHVINGDANRLDTPIYLKVATTNLLLWYLERARGEDLGTLTGLAELALVRDPVEEHWAMSHDTSLSHELVTASGPLTALVIQRRYLDLVRTALEEDAQAGAVTGPDTRAALALWDEVLGGLETYAAALGTPHEAAATAVVARDVEWVAKKQLCEALRARTATGWQDERLAALDIQWADLRAGKGIAEKLIAAGRTRRLVTDAEVERAADTPPSGTRAAVRGRAVAGAAEVVAASWTSLVLDVPGSPSLMRLALPDVACDEARAQALLEELRTAAHPDAERPAGGPIGPSTTTGGRLTP</sequence>
<dbReference type="GO" id="GO:0010498">
    <property type="term" value="P:proteasomal protein catabolic process"/>
    <property type="evidence" value="ECO:0007669"/>
    <property type="project" value="InterPro"/>
</dbReference>
<name>A0A7T0LIW0_9ACTO</name>
<dbReference type="AlphaFoldDB" id="A0A7T0LIW0"/>
<dbReference type="GO" id="GO:0070490">
    <property type="term" value="P:protein pupylation"/>
    <property type="evidence" value="ECO:0007669"/>
    <property type="project" value="TreeGrafter"/>
</dbReference>
<feature type="region of interest" description="Disordered" evidence="1">
    <location>
        <begin position="74"/>
        <end position="119"/>
    </location>
</feature>
<dbReference type="GO" id="GO:0005524">
    <property type="term" value="F:ATP binding"/>
    <property type="evidence" value="ECO:0007669"/>
    <property type="project" value="TreeGrafter"/>
</dbReference>
<dbReference type="GO" id="GO:0019941">
    <property type="term" value="P:modification-dependent protein catabolic process"/>
    <property type="evidence" value="ECO:0007669"/>
    <property type="project" value="InterPro"/>
</dbReference>
<dbReference type="PANTHER" id="PTHR42307:SF2">
    <property type="entry name" value="PUP DEAMIDASE_DEPUPYLASE"/>
    <property type="match status" value="1"/>
</dbReference>
<dbReference type="Proteomes" id="UP000594637">
    <property type="component" value="Chromosome"/>
</dbReference>